<feature type="compositionally biased region" description="Low complexity" evidence="1">
    <location>
        <begin position="469"/>
        <end position="478"/>
    </location>
</feature>
<feature type="region of interest" description="Disordered" evidence="1">
    <location>
        <begin position="21"/>
        <end position="151"/>
    </location>
</feature>
<feature type="compositionally biased region" description="Gly residues" evidence="1">
    <location>
        <begin position="331"/>
        <end position="346"/>
    </location>
</feature>
<feature type="compositionally biased region" description="Polar residues" evidence="1">
    <location>
        <begin position="489"/>
        <end position="499"/>
    </location>
</feature>
<feature type="compositionally biased region" description="Acidic residues" evidence="1">
    <location>
        <begin position="347"/>
        <end position="357"/>
    </location>
</feature>
<dbReference type="RefSeq" id="XP_066802101.1">
    <property type="nucleotide sequence ID" value="XM_066947687.1"/>
</dbReference>
<feature type="chain" id="PRO_5043609459" evidence="2">
    <location>
        <begin position="21"/>
        <end position="529"/>
    </location>
</feature>
<feature type="signal peptide" evidence="2">
    <location>
        <begin position="1"/>
        <end position="20"/>
    </location>
</feature>
<evidence type="ECO:0000256" key="2">
    <source>
        <dbReference type="SAM" id="SignalP"/>
    </source>
</evidence>
<dbReference type="Proteomes" id="UP001388673">
    <property type="component" value="Unassembled WGS sequence"/>
</dbReference>
<accession>A0AAW0Z0W1</accession>
<keyword evidence="2" id="KW-0732">Signal</keyword>
<feature type="compositionally biased region" description="Basic and acidic residues" evidence="1">
    <location>
        <begin position="317"/>
        <end position="330"/>
    </location>
</feature>
<reference evidence="3 4" key="1">
    <citation type="journal article" date="2024" name="bioRxiv">
        <title>Comparative genomics of Cryptococcus and Kwoniella reveals pathogenesis evolution and contrasting karyotype dynamics via intercentromeric recombination or chromosome fusion.</title>
        <authorList>
            <person name="Coelho M.A."/>
            <person name="David-Palma M."/>
            <person name="Shea T."/>
            <person name="Bowers K."/>
            <person name="McGinley-Smith S."/>
            <person name="Mohammad A.W."/>
            <person name="Gnirke A."/>
            <person name="Yurkov A.M."/>
            <person name="Nowrousian M."/>
            <person name="Sun S."/>
            <person name="Cuomo C.A."/>
            <person name="Heitman J."/>
        </authorList>
    </citation>
    <scope>NUCLEOTIDE SEQUENCE [LARGE SCALE GENOMIC DNA]</scope>
    <source>
        <strain evidence="3 4">CBS 13917</strain>
    </source>
</reference>
<dbReference type="EMBL" id="JBCAWK010000008">
    <property type="protein sequence ID" value="KAK8850670.1"/>
    <property type="molecule type" value="Genomic_DNA"/>
</dbReference>
<feature type="compositionally biased region" description="Gly residues" evidence="1">
    <location>
        <begin position="307"/>
        <end position="316"/>
    </location>
</feature>
<proteinExistence type="predicted"/>
<feature type="compositionally biased region" description="Gly residues" evidence="1">
    <location>
        <begin position="244"/>
        <end position="299"/>
    </location>
</feature>
<sequence>MHFALAFTILSLLVAQGVNSLPRPQTETSPAIAPDVQSSEVGLPTVTSSPASISNDDPSADFSSDQHAAGPDSDDPRPDAGESSSDSDPVIPSLSSDPGHHDTIYPTSPDTKDELAPGHGQPMIPVELDGNSPSPGGGSGPNFGPGRNITDPFPNIPFEGYNGTSSRPHHGHLHVHHGSSFNFTGGFGGRPGTENSPAFEYGNGNTTGGFHGQGGPFNFTDLAAAPEGAEGPKDHVGTDDGAGASTGPGGIGCTTGGPGAEGASGGSGNGTFAFGGGEGGGSGPGSSEGEGSGLGGAGDRAGEGEGGDGPGFGGAPEGEREDPAPGREGEGSAGGHGGKFGAAAGGDDGDEGGEDNDGSQSNADGGDDGDDVDDVDGGDAGAEDGSDDGDDIGEDDGDDGGDDGDGDDGDGEGGDGEGGNGDDGDGDDGNPPEDADDSHEADDNGGGPTTATKDDGQDFPGGQGGVVPGGAAPSTPGPNMDEGDEGPISTGQNSGQGLASSDDALGSGSNPPRSGEDTDVDARGTGFDG</sequence>
<name>A0AAW0Z0W1_9TREE</name>
<gene>
    <name evidence="3" type="ORF">IAR55_004590</name>
</gene>
<keyword evidence="4" id="KW-1185">Reference proteome</keyword>
<protein>
    <submittedName>
        <fullName evidence="3">Uncharacterized protein</fullName>
    </submittedName>
</protein>
<feature type="region of interest" description="Disordered" evidence="1">
    <location>
        <begin position="221"/>
        <end position="529"/>
    </location>
</feature>
<organism evidence="3 4">
    <name type="scientific">Kwoniella newhampshirensis</name>
    <dbReference type="NCBI Taxonomy" id="1651941"/>
    <lineage>
        <taxon>Eukaryota</taxon>
        <taxon>Fungi</taxon>
        <taxon>Dikarya</taxon>
        <taxon>Basidiomycota</taxon>
        <taxon>Agaricomycotina</taxon>
        <taxon>Tremellomycetes</taxon>
        <taxon>Tremellales</taxon>
        <taxon>Cryptococcaceae</taxon>
        <taxon>Kwoniella</taxon>
    </lineage>
</organism>
<dbReference type="AlphaFoldDB" id="A0AAW0Z0W1"/>
<comment type="caution">
    <text evidence="3">The sequence shown here is derived from an EMBL/GenBank/DDBJ whole genome shotgun (WGS) entry which is preliminary data.</text>
</comment>
<evidence type="ECO:0000313" key="3">
    <source>
        <dbReference type="EMBL" id="KAK8850670.1"/>
    </source>
</evidence>
<dbReference type="GeneID" id="92181848"/>
<feature type="compositionally biased region" description="Acidic residues" evidence="1">
    <location>
        <begin position="365"/>
        <end position="440"/>
    </location>
</feature>
<feature type="compositionally biased region" description="Gly residues" evidence="1">
    <location>
        <begin position="459"/>
        <end position="468"/>
    </location>
</feature>
<evidence type="ECO:0000313" key="4">
    <source>
        <dbReference type="Proteomes" id="UP001388673"/>
    </source>
</evidence>
<feature type="compositionally biased region" description="Polar residues" evidence="1">
    <location>
        <begin position="36"/>
        <end position="66"/>
    </location>
</feature>
<evidence type="ECO:0000256" key="1">
    <source>
        <dbReference type="SAM" id="MobiDB-lite"/>
    </source>
</evidence>
<dbReference type="KEGG" id="kne:92181848"/>